<evidence type="ECO:0008006" key="5">
    <source>
        <dbReference type="Google" id="ProtNLM"/>
    </source>
</evidence>
<keyword evidence="3" id="KW-1185">Reference proteome</keyword>
<dbReference type="SUPFAM" id="SSF50978">
    <property type="entry name" value="WD40 repeat-like"/>
    <property type="match status" value="1"/>
</dbReference>
<evidence type="ECO:0000313" key="2">
    <source>
        <dbReference type="EMBL" id="KAF1816774.1"/>
    </source>
</evidence>
<dbReference type="OrthoDB" id="239865at2759"/>
<accession>A0A6G1GFH1</accession>
<dbReference type="PANTHER" id="PTHR13211:SF0">
    <property type="entry name" value="TELOMERASE CAJAL BODY PROTEIN 1"/>
    <property type="match status" value="1"/>
</dbReference>
<dbReference type="AlphaFoldDB" id="A0A6G1GFH1"/>
<sequence>MSTTKGLAPPELLGAAQSQETDGYRRLTWSYDGSCLIAQSASHKLQTSILPSPCTVSSPPQPLPLSTALSSSSTLRSFVPWPYFTLTEPSTTLLLHSSTHMPIQLIRAFPFASHPNHPPPPTATYPLILPHSEAFLPAHALTFTHHGAGILAAIGREGGGLAAFDVTRSGEGPAHWARWPRNWRGVEMARDGAMSGMRGIGASVRVSFEGLAAVGTLRGCVGLYGGEGWGEGVAAWGLEGEGEGGRVTQVEWSGCGRYLYVGEGKSDGVRVYDVRVEGRLLGMLVGRGRTSNLVQEFAVERTESGEKVWAGGMDGCVRVWEDCHSVNGKMEPSEEFRLHEDPVTSIVFDSGFTRLATCSAAERGQQEERQGEADIKETERDPMIKIYSNVQRCTSNVKQDDEDENT</sequence>
<protein>
    <recommendedName>
        <fullName evidence="5">WD40 repeat-like protein</fullName>
    </recommendedName>
</protein>
<dbReference type="InterPro" id="IPR051150">
    <property type="entry name" value="SWT21/TCAB1_mRNA_Telomere"/>
</dbReference>
<dbReference type="InterPro" id="IPR036322">
    <property type="entry name" value="WD40_repeat_dom_sf"/>
</dbReference>
<feature type="compositionally biased region" description="Basic and acidic residues" evidence="1">
    <location>
        <begin position="364"/>
        <end position="381"/>
    </location>
</feature>
<dbReference type="Gene3D" id="2.130.10.10">
    <property type="entry name" value="YVTN repeat-like/Quinoprotein amine dehydrogenase"/>
    <property type="match status" value="1"/>
</dbReference>
<dbReference type="RefSeq" id="XP_033538405.1">
    <property type="nucleotide sequence ID" value="XM_033682080.1"/>
</dbReference>
<evidence type="ECO:0000313" key="4">
    <source>
        <dbReference type="RefSeq" id="XP_033538405.1"/>
    </source>
</evidence>
<reference evidence="2 4" key="1">
    <citation type="submission" date="2020-01" db="EMBL/GenBank/DDBJ databases">
        <authorList>
            <consortium name="DOE Joint Genome Institute"/>
            <person name="Haridas S."/>
            <person name="Albert R."/>
            <person name="Binder M."/>
            <person name="Bloem J."/>
            <person name="Labutti K."/>
            <person name="Salamov A."/>
            <person name="Andreopoulos B."/>
            <person name="Baker S.E."/>
            <person name="Barry K."/>
            <person name="Bills G."/>
            <person name="Bluhm B.H."/>
            <person name="Cannon C."/>
            <person name="Castanera R."/>
            <person name="Culley D.E."/>
            <person name="Daum C."/>
            <person name="Ezra D."/>
            <person name="Gonzalez J.B."/>
            <person name="Henrissat B."/>
            <person name="Kuo A."/>
            <person name="Liang C."/>
            <person name="Lipzen A."/>
            <person name="Lutzoni F."/>
            <person name="Magnuson J."/>
            <person name="Mondo S."/>
            <person name="Nolan M."/>
            <person name="Ohm R."/>
            <person name="Pangilinan J."/>
            <person name="Park H.-J."/>
            <person name="Ramirez L."/>
            <person name="Alfaro M."/>
            <person name="Sun H."/>
            <person name="Tritt A."/>
            <person name="Yoshinaga Y."/>
            <person name="Zwiers L.-H."/>
            <person name="Turgeon B.G."/>
            <person name="Goodwin S.B."/>
            <person name="Spatafora J.W."/>
            <person name="Crous P.W."/>
            <person name="Grigoriev I.V."/>
        </authorList>
    </citation>
    <scope>NUCLEOTIDE SEQUENCE</scope>
    <source>
        <strain evidence="2 4">CBS 781.70</strain>
    </source>
</reference>
<evidence type="ECO:0000313" key="3">
    <source>
        <dbReference type="Proteomes" id="UP000504638"/>
    </source>
</evidence>
<gene>
    <name evidence="2 4" type="ORF">P152DRAFT_485957</name>
</gene>
<evidence type="ECO:0000256" key="1">
    <source>
        <dbReference type="SAM" id="MobiDB-lite"/>
    </source>
</evidence>
<feature type="region of interest" description="Disordered" evidence="1">
    <location>
        <begin position="360"/>
        <end position="381"/>
    </location>
</feature>
<reference evidence="4" key="2">
    <citation type="submission" date="2020-04" db="EMBL/GenBank/DDBJ databases">
        <authorList>
            <consortium name="NCBI Genome Project"/>
        </authorList>
    </citation>
    <scope>NUCLEOTIDE SEQUENCE</scope>
    <source>
        <strain evidence="4">CBS 781.70</strain>
    </source>
</reference>
<name>A0A6G1GFH1_9PEZI</name>
<organism evidence="2">
    <name type="scientific">Eremomyces bilateralis CBS 781.70</name>
    <dbReference type="NCBI Taxonomy" id="1392243"/>
    <lineage>
        <taxon>Eukaryota</taxon>
        <taxon>Fungi</taxon>
        <taxon>Dikarya</taxon>
        <taxon>Ascomycota</taxon>
        <taxon>Pezizomycotina</taxon>
        <taxon>Dothideomycetes</taxon>
        <taxon>Dothideomycetes incertae sedis</taxon>
        <taxon>Eremomycetales</taxon>
        <taxon>Eremomycetaceae</taxon>
        <taxon>Eremomyces</taxon>
    </lineage>
</organism>
<dbReference type="EMBL" id="ML975149">
    <property type="protein sequence ID" value="KAF1816774.1"/>
    <property type="molecule type" value="Genomic_DNA"/>
</dbReference>
<dbReference type="GeneID" id="54422650"/>
<proteinExistence type="predicted"/>
<dbReference type="Proteomes" id="UP000504638">
    <property type="component" value="Unplaced"/>
</dbReference>
<reference evidence="4" key="3">
    <citation type="submission" date="2025-04" db="UniProtKB">
        <authorList>
            <consortium name="RefSeq"/>
        </authorList>
    </citation>
    <scope>IDENTIFICATION</scope>
    <source>
        <strain evidence="4">CBS 781.70</strain>
    </source>
</reference>
<dbReference type="InterPro" id="IPR015943">
    <property type="entry name" value="WD40/YVTN_repeat-like_dom_sf"/>
</dbReference>
<dbReference type="PANTHER" id="PTHR13211">
    <property type="entry name" value="TELOMERASE CAJAL BODY PROTEIN 1"/>
    <property type="match status" value="1"/>
</dbReference>